<evidence type="ECO:0000256" key="6">
    <source>
        <dbReference type="ARBA" id="ARBA00022747"/>
    </source>
</evidence>
<gene>
    <name evidence="11" type="ORF">FNW02_28540</name>
</gene>
<keyword evidence="3 11" id="KW-0489">Methyltransferase</keyword>
<dbReference type="InterPro" id="IPR002941">
    <property type="entry name" value="DNA_methylase_N4/N6"/>
</dbReference>
<dbReference type="Proteomes" id="UP001165986">
    <property type="component" value="Unassembled WGS sequence"/>
</dbReference>
<dbReference type="Gene3D" id="3.40.50.150">
    <property type="entry name" value="Vaccinia Virus protein VP39"/>
    <property type="match status" value="1"/>
</dbReference>
<dbReference type="PANTHER" id="PTHR13370:SF3">
    <property type="entry name" value="TRNA (GUANINE(10)-N2)-METHYLTRANSFERASE HOMOLOG"/>
    <property type="match status" value="1"/>
</dbReference>
<dbReference type="InterPro" id="IPR011335">
    <property type="entry name" value="Restrct_endonuc-II-like"/>
</dbReference>
<dbReference type="EC" id="2.1.1.113" evidence="2"/>
<dbReference type="CDD" id="cd22345">
    <property type="entry name" value="PDDEXK_nuclease"/>
    <property type="match status" value="1"/>
</dbReference>
<accession>A0AA40VTY5</accession>
<dbReference type="Pfam" id="PF14511">
    <property type="entry name" value="RE_EcoO109I"/>
    <property type="match status" value="1"/>
</dbReference>
<dbReference type="InterPro" id="IPR001091">
    <property type="entry name" value="RM_Methyltransferase"/>
</dbReference>
<name>A0AA40VTY5_9NOST</name>
<dbReference type="InterPro" id="IPR017985">
    <property type="entry name" value="MeTrfase_CN4_CS"/>
</dbReference>
<feature type="domain" description="DNA methylase N-4/N-6" evidence="9">
    <location>
        <begin position="50"/>
        <end position="309"/>
    </location>
</feature>
<dbReference type="SUPFAM" id="SSF52980">
    <property type="entry name" value="Restriction endonuclease-like"/>
    <property type="match status" value="1"/>
</dbReference>
<dbReference type="GO" id="GO:0009307">
    <property type="term" value="P:DNA restriction-modification system"/>
    <property type="evidence" value="ECO:0007669"/>
    <property type="project" value="UniProtKB-KW"/>
</dbReference>
<evidence type="ECO:0000256" key="7">
    <source>
        <dbReference type="ARBA" id="ARBA00023125"/>
    </source>
</evidence>
<evidence type="ECO:0000256" key="8">
    <source>
        <dbReference type="ARBA" id="ARBA00049120"/>
    </source>
</evidence>
<feature type="domain" description="Type II restriction endonuclease EcoO109IR" evidence="10">
    <location>
        <begin position="346"/>
        <end position="543"/>
    </location>
</feature>
<dbReference type="GO" id="GO:0003677">
    <property type="term" value="F:DNA binding"/>
    <property type="evidence" value="ECO:0007669"/>
    <property type="project" value="UniProtKB-KW"/>
</dbReference>
<dbReference type="EMBL" id="VJXY01000045">
    <property type="protein sequence ID" value="MBD6619664.1"/>
    <property type="molecule type" value="Genomic_DNA"/>
</dbReference>
<sequence length="621" mass="72101">MSEVDLSAHIPEVKLITDLRDIKAANLHWNSKVILGDCLKVLKQMPEGIVDLIVTSPPYADSRKKTYGGITPDKYVAWFLPISQELKRVLKPGGTFILNIKEKVVNGQRHNYVIKLILEMQNQGWLWTEEYIWHKKNSFPGKWSNRFRDSWERCIQFNKEQDIEEEVPDDWEHCIQFNKQKKFNMYQESVMVPMGDWAKSRLKNLSDTDKKRDNSRVESGFGKNISNWLERKMAYPTNVLHLSTECGNKNHSAAFPKSLPSWFIKLFTEQGNTVLDPFLGSGTTCVAAKELGRNYIGIELQKEYCELAVANIEKAKLNLQLTTLTQSMSSKDQDKVNADYEAYYEYLIQHVLTPFYDKRLEKLSKLKLKSILKRKNPYLFKAKNIEFAQDFVKGIVDAFLSSQEETIFGNLLEEFAIYISEILYGGFKSKLNSVDLEFKRNGIYYIVGIKSGIYWGNSDQINRMKENFKKAKQTLRQQGVTDEIIAVNGCMYGKDRNPLKEDADSGKSYYKYAGQEFWNFISEDENLYQEIIVPIDQEAKNKDELFKNTYQAKVNEMTFEFMQYFMNNGQIDWVKLVNYVSKKGDVKLEPSPKQMMLDLEEETSDLEDTLDFADVLDSEEA</sequence>
<dbReference type="PANTHER" id="PTHR13370">
    <property type="entry name" value="RNA METHYLASE-RELATED"/>
    <property type="match status" value="1"/>
</dbReference>
<organism evidence="11 12">
    <name type="scientific">Komarekiella delphini-convector SJRDD-AB1</name>
    <dbReference type="NCBI Taxonomy" id="2593771"/>
    <lineage>
        <taxon>Bacteria</taxon>
        <taxon>Bacillati</taxon>
        <taxon>Cyanobacteriota</taxon>
        <taxon>Cyanophyceae</taxon>
        <taxon>Nostocales</taxon>
        <taxon>Nostocaceae</taxon>
        <taxon>Komarekiella</taxon>
        <taxon>Komarekiella delphini-convector</taxon>
    </lineage>
</organism>
<dbReference type="GO" id="GO:0009007">
    <property type="term" value="F:site-specific DNA-methyltransferase (adenine-specific) activity"/>
    <property type="evidence" value="ECO:0007669"/>
    <property type="project" value="TreeGrafter"/>
</dbReference>
<evidence type="ECO:0000256" key="4">
    <source>
        <dbReference type="ARBA" id="ARBA00022679"/>
    </source>
</evidence>
<dbReference type="GO" id="GO:0015667">
    <property type="term" value="F:site-specific DNA-methyltransferase (cytosine-N4-specific) activity"/>
    <property type="evidence" value="ECO:0007669"/>
    <property type="project" value="UniProtKB-EC"/>
</dbReference>
<keyword evidence="7" id="KW-0238">DNA-binding</keyword>
<evidence type="ECO:0000259" key="9">
    <source>
        <dbReference type="Pfam" id="PF01555"/>
    </source>
</evidence>
<evidence type="ECO:0000313" key="11">
    <source>
        <dbReference type="EMBL" id="MBD6619664.1"/>
    </source>
</evidence>
<dbReference type="PROSITE" id="PS00093">
    <property type="entry name" value="N4_MTASE"/>
    <property type="match status" value="1"/>
</dbReference>
<proteinExistence type="inferred from homology"/>
<reference evidence="11" key="1">
    <citation type="submission" date="2019-07" db="EMBL/GenBank/DDBJ databases">
        <title>Toxilogical consequences of a new and cryptic species of cyanobacteria (Komarekiella delphini-convector) recovered from the epidermis of a bottlenose dolphin and 1500 ft. in the air.</title>
        <authorList>
            <person name="Brown A.O."/>
            <person name="Dvorak P."/>
            <person name="Villanueva C.D."/>
            <person name="Foss A.J."/>
            <person name="Garvey A.D."/>
            <person name="Gibson Q.A."/>
            <person name="Johansen J.R."/>
            <person name="Casamatta D.A."/>
        </authorList>
    </citation>
    <scope>NUCLEOTIDE SEQUENCE</scope>
    <source>
        <strain evidence="11">SJRDD-AB1</strain>
    </source>
</reference>
<dbReference type="RefSeq" id="WP_191760858.1">
    <property type="nucleotide sequence ID" value="NZ_VJXY01000045.1"/>
</dbReference>
<dbReference type="AlphaFoldDB" id="A0AA40VTY5"/>
<comment type="similarity">
    <text evidence="1">Belongs to the N(4)/N(6)-methyltransferase family. N(4) subfamily.</text>
</comment>
<dbReference type="InterPro" id="IPR029063">
    <property type="entry name" value="SAM-dependent_MTases_sf"/>
</dbReference>
<dbReference type="PRINTS" id="PR00508">
    <property type="entry name" value="S21N4MTFRASE"/>
</dbReference>
<keyword evidence="5" id="KW-0949">S-adenosyl-L-methionine</keyword>
<dbReference type="SUPFAM" id="SSF53335">
    <property type="entry name" value="S-adenosyl-L-methionine-dependent methyltransferases"/>
    <property type="match status" value="1"/>
</dbReference>
<dbReference type="GO" id="GO:0008170">
    <property type="term" value="F:N-methyltransferase activity"/>
    <property type="evidence" value="ECO:0007669"/>
    <property type="project" value="InterPro"/>
</dbReference>
<evidence type="ECO:0000256" key="3">
    <source>
        <dbReference type="ARBA" id="ARBA00022603"/>
    </source>
</evidence>
<evidence type="ECO:0000259" key="10">
    <source>
        <dbReference type="Pfam" id="PF14511"/>
    </source>
</evidence>
<dbReference type="GO" id="GO:0005737">
    <property type="term" value="C:cytoplasm"/>
    <property type="evidence" value="ECO:0007669"/>
    <property type="project" value="TreeGrafter"/>
</dbReference>
<keyword evidence="4" id="KW-0808">Transferase</keyword>
<dbReference type="InterPro" id="IPR032793">
    <property type="entry name" value="RE_EcoO109IR"/>
</dbReference>
<evidence type="ECO:0000256" key="1">
    <source>
        <dbReference type="ARBA" id="ARBA00010203"/>
    </source>
</evidence>
<evidence type="ECO:0000256" key="2">
    <source>
        <dbReference type="ARBA" id="ARBA00012185"/>
    </source>
</evidence>
<evidence type="ECO:0000256" key="5">
    <source>
        <dbReference type="ARBA" id="ARBA00022691"/>
    </source>
</evidence>
<dbReference type="GO" id="GO:0032259">
    <property type="term" value="P:methylation"/>
    <property type="evidence" value="ECO:0007669"/>
    <property type="project" value="UniProtKB-KW"/>
</dbReference>
<evidence type="ECO:0000313" key="12">
    <source>
        <dbReference type="Proteomes" id="UP001165986"/>
    </source>
</evidence>
<comment type="caution">
    <text evidence="11">The sequence shown here is derived from an EMBL/GenBank/DDBJ whole genome shotgun (WGS) entry which is preliminary data.</text>
</comment>
<dbReference type="CDD" id="cd02440">
    <property type="entry name" value="AdoMet_MTases"/>
    <property type="match status" value="1"/>
</dbReference>
<keyword evidence="6" id="KW-0680">Restriction system</keyword>
<dbReference type="Pfam" id="PF01555">
    <property type="entry name" value="N6_N4_Mtase"/>
    <property type="match status" value="1"/>
</dbReference>
<comment type="catalytic activity">
    <reaction evidence="8">
        <text>a 2'-deoxycytidine in DNA + S-adenosyl-L-methionine = an N(4)-methyl-2'-deoxycytidine in DNA + S-adenosyl-L-homocysteine + H(+)</text>
        <dbReference type="Rhea" id="RHEA:16857"/>
        <dbReference type="Rhea" id="RHEA-COMP:11369"/>
        <dbReference type="Rhea" id="RHEA-COMP:13674"/>
        <dbReference type="ChEBI" id="CHEBI:15378"/>
        <dbReference type="ChEBI" id="CHEBI:57856"/>
        <dbReference type="ChEBI" id="CHEBI:59789"/>
        <dbReference type="ChEBI" id="CHEBI:85452"/>
        <dbReference type="ChEBI" id="CHEBI:137933"/>
        <dbReference type="EC" id="2.1.1.113"/>
    </reaction>
</comment>
<protein>
    <recommendedName>
        <fullName evidence="2">site-specific DNA-methyltransferase (cytosine-N(4)-specific)</fullName>
        <ecNumber evidence="2">2.1.1.113</ecNumber>
    </recommendedName>
</protein>
<keyword evidence="12" id="KW-1185">Reference proteome</keyword>